<dbReference type="EMBL" id="JAODUP010000106">
    <property type="protein sequence ID" value="KAK2162009.1"/>
    <property type="molecule type" value="Genomic_DNA"/>
</dbReference>
<sequence>MFTTAGTIDTSVIMFTF</sequence>
<dbReference type="Proteomes" id="UP001208570">
    <property type="component" value="Unassembled WGS sequence"/>
</dbReference>
<comment type="caution">
    <text evidence="1">The sequence shown here is derived from an EMBL/GenBank/DDBJ whole genome shotgun (WGS) entry which is preliminary data.</text>
</comment>
<organism evidence="1 2">
    <name type="scientific">Paralvinella palmiformis</name>
    <dbReference type="NCBI Taxonomy" id="53620"/>
    <lineage>
        <taxon>Eukaryota</taxon>
        <taxon>Metazoa</taxon>
        <taxon>Spiralia</taxon>
        <taxon>Lophotrochozoa</taxon>
        <taxon>Annelida</taxon>
        <taxon>Polychaeta</taxon>
        <taxon>Sedentaria</taxon>
        <taxon>Canalipalpata</taxon>
        <taxon>Terebellida</taxon>
        <taxon>Terebelliformia</taxon>
        <taxon>Alvinellidae</taxon>
        <taxon>Paralvinella</taxon>
    </lineage>
</organism>
<dbReference type="AlphaFoldDB" id="A0AAD9NCB7"/>
<gene>
    <name evidence="1" type="ORF">LSH36_106g00055</name>
</gene>
<name>A0AAD9NCB7_9ANNE</name>
<evidence type="ECO:0000313" key="2">
    <source>
        <dbReference type="Proteomes" id="UP001208570"/>
    </source>
</evidence>
<keyword evidence="2" id="KW-1185">Reference proteome</keyword>
<protein>
    <submittedName>
        <fullName evidence="1">Uncharacterized protein</fullName>
    </submittedName>
</protein>
<proteinExistence type="predicted"/>
<evidence type="ECO:0000313" key="1">
    <source>
        <dbReference type="EMBL" id="KAK2162009.1"/>
    </source>
</evidence>
<accession>A0AAD9NCB7</accession>
<reference evidence="1" key="1">
    <citation type="journal article" date="2023" name="Mol. Biol. Evol.">
        <title>Third-Generation Sequencing Reveals the Adaptive Role of the Epigenome in Three Deep-Sea Polychaetes.</title>
        <authorList>
            <person name="Perez M."/>
            <person name="Aroh O."/>
            <person name="Sun Y."/>
            <person name="Lan Y."/>
            <person name="Juniper S.K."/>
            <person name="Young C.R."/>
            <person name="Angers B."/>
            <person name="Qian P.Y."/>
        </authorList>
    </citation>
    <scope>NUCLEOTIDE SEQUENCE</scope>
    <source>
        <strain evidence="1">P08H-3</strain>
    </source>
</reference>